<dbReference type="Proteomes" id="UP000655094">
    <property type="component" value="Unassembled WGS sequence"/>
</dbReference>
<dbReference type="GO" id="GO:0031388">
    <property type="term" value="P:organic acid phosphorylation"/>
    <property type="evidence" value="ECO:0007669"/>
    <property type="project" value="InterPro"/>
</dbReference>
<protein>
    <recommendedName>
        <fullName evidence="3">Glycerate kinase</fullName>
    </recommendedName>
</protein>
<accession>A0A919HQ39</accession>
<gene>
    <name evidence="1" type="ORF">KPZU09_13730</name>
</gene>
<dbReference type="InterPro" id="IPR004381">
    <property type="entry name" value="Glycerate_kinase"/>
</dbReference>
<evidence type="ECO:0000313" key="1">
    <source>
        <dbReference type="EMBL" id="GHK51637.1"/>
    </source>
</evidence>
<dbReference type="PANTHER" id="PTHR21599:SF0">
    <property type="entry name" value="GLYCERATE KINASE"/>
    <property type="match status" value="1"/>
</dbReference>
<evidence type="ECO:0000313" key="2">
    <source>
        <dbReference type="Proteomes" id="UP000655094"/>
    </source>
</evidence>
<evidence type="ECO:0008006" key="3">
    <source>
        <dbReference type="Google" id="ProtNLM"/>
    </source>
</evidence>
<organism evidence="1 2">
    <name type="scientific">Klebsiella pneumoniae</name>
    <dbReference type="NCBI Taxonomy" id="573"/>
    <lineage>
        <taxon>Bacteria</taxon>
        <taxon>Pseudomonadati</taxon>
        <taxon>Pseudomonadota</taxon>
        <taxon>Gammaproteobacteria</taxon>
        <taxon>Enterobacterales</taxon>
        <taxon>Enterobacteriaceae</taxon>
        <taxon>Klebsiella/Raoultella group</taxon>
        <taxon>Klebsiella</taxon>
        <taxon>Klebsiella pneumoniae complex</taxon>
    </lineage>
</organism>
<dbReference type="InterPro" id="IPR036129">
    <property type="entry name" value="Glycerate_kinase_sf"/>
</dbReference>
<dbReference type="Pfam" id="PF02595">
    <property type="entry name" value="Gly_kinase"/>
    <property type="match status" value="1"/>
</dbReference>
<proteinExistence type="predicted"/>
<comment type="caution">
    <text evidence="1">The sequence shown here is derived from an EMBL/GenBank/DDBJ whole genome shotgun (WGS) entry which is preliminary data.</text>
</comment>
<reference evidence="1" key="1">
    <citation type="submission" date="2020-10" db="EMBL/GenBank/DDBJ databases">
        <title>Genome Sequence of ESBL Producing Zambian Clinical Strains.</title>
        <authorList>
            <person name="Shawa M."/>
            <person name="Furuta Y."/>
            <person name="Simbotwe M."/>
            <person name="Mulenga E."/>
            <person name="Mubanga M."/>
            <person name="Mulenga G."/>
            <person name="Kaile C."/>
            <person name="Zorigt T."/>
            <person name="Hang'ombe B."/>
            <person name="Higashi H."/>
        </authorList>
    </citation>
    <scope>NUCLEOTIDE SEQUENCE</scope>
    <source>
        <strain evidence="1">Zam_UTH_09</strain>
    </source>
</reference>
<dbReference type="GO" id="GO:0008887">
    <property type="term" value="F:glycerate kinase activity"/>
    <property type="evidence" value="ECO:0007669"/>
    <property type="project" value="InterPro"/>
</dbReference>
<dbReference type="PANTHER" id="PTHR21599">
    <property type="entry name" value="GLYCERATE KINASE"/>
    <property type="match status" value="1"/>
</dbReference>
<dbReference type="InterPro" id="IPR018197">
    <property type="entry name" value="Glycerate_kinase_RE-like"/>
</dbReference>
<dbReference type="AlphaFoldDB" id="A0A919HQ39"/>
<sequence length="116" mass="12629">MLELLNADDHLRDAALTIVGEGWLDRQSAFGKAPVGVAGKAARHGVPVVALCGGRDESSRQLYQHHIDAMWSICQRPMALAESMNTCEPLLADAAENVLRTFLSGWHGEAHKRITV</sequence>
<dbReference type="EMBL" id="BNFF01000001">
    <property type="protein sequence ID" value="GHK51637.1"/>
    <property type="molecule type" value="Genomic_DNA"/>
</dbReference>
<name>A0A919HQ39_KLEPN</name>
<dbReference type="Gene3D" id="3.40.50.10350">
    <property type="entry name" value="Glycerate kinase, domain 1"/>
    <property type="match status" value="1"/>
</dbReference>
<dbReference type="SUPFAM" id="SSF110738">
    <property type="entry name" value="Glycerate kinase I"/>
    <property type="match status" value="1"/>
</dbReference>